<dbReference type="AlphaFoldDB" id="A0AAD9VYV1"/>
<gene>
    <name evidence="1" type="ORF">N8I77_013371</name>
</gene>
<evidence type="ECO:0000313" key="2">
    <source>
        <dbReference type="Proteomes" id="UP001265746"/>
    </source>
</evidence>
<protein>
    <submittedName>
        <fullName evidence="1">Uncharacterized protein</fullName>
    </submittedName>
</protein>
<dbReference type="EMBL" id="JAUJFL010000011">
    <property type="protein sequence ID" value="KAK2596483.1"/>
    <property type="molecule type" value="Genomic_DNA"/>
</dbReference>
<accession>A0AAD9VYV1</accession>
<reference evidence="1" key="1">
    <citation type="submission" date="2023-06" db="EMBL/GenBank/DDBJ databases">
        <authorList>
            <person name="Noh H."/>
        </authorList>
    </citation>
    <scope>NUCLEOTIDE SEQUENCE</scope>
    <source>
        <strain evidence="1">DUCC20226</strain>
    </source>
</reference>
<keyword evidence="2" id="KW-1185">Reference proteome</keyword>
<dbReference type="Proteomes" id="UP001265746">
    <property type="component" value="Unassembled WGS sequence"/>
</dbReference>
<dbReference type="InterPro" id="IPR027796">
    <property type="entry name" value="OTT_1508_deam-like"/>
</dbReference>
<name>A0AAD9VYV1_PHOAM</name>
<dbReference type="Pfam" id="PF14441">
    <property type="entry name" value="OTT_1508_deam"/>
    <property type="match status" value="1"/>
</dbReference>
<comment type="caution">
    <text evidence="1">The sequence shown here is derived from an EMBL/GenBank/DDBJ whole genome shotgun (WGS) entry which is preliminary data.</text>
</comment>
<dbReference type="PANTHER" id="PTHR42037:SF1">
    <property type="match status" value="1"/>
</dbReference>
<evidence type="ECO:0000313" key="1">
    <source>
        <dbReference type="EMBL" id="KAK2596483.1"/>
    </source>
</evidence>
<sequence length="600" mass="66704">MTALEITGNLRKRFMRDAVLLHFLDPVRGSPTTYGLDRHPHDTDASREILLKRKFLDSVALLASTHKDGDRVSAATIEEGSPEGTIVRIASNAGVCDSTLLRLQDLVRELNDVSATATTPKRKPEILSKIISLDIQKIRHYFAKLRRVRSETSDIENIEKILPQLASTLEPVEVQPFSLWMSNLAVITAVSADASPSQLMPHIMWAEQAKWKYSNFLETVFSIQGSRLPSWIYNIYKLGRYAVASRALCQLATECPALFCPMRVDTVHSPAKLAFSIPSTERPLSQVLRRVVGDREEELASRLAAIWGISNPEVCFSGACHLRQAVHAEMQLVSFYDQNPELTPSFRFMGVSKKSCYLCQIFLSSHPLSFTVSSCHQKLYLTWRPPPSTKAKTYKAYKSIVTNLCKLMESTARQELKGRLGSNRSIPLDSTAGVSLSGLTDYNPMRSEAAPIISYDTHSTDVSGSEDHETAGAPLRLDGVTSPNSDVAFVPTRTSGGHKLCSPPLIFNVVRADSVSRRDLISLEDITDSTQKPSWGVFVEILSGSDQFGVCYDVEKEFLTVNDSLRVGNERQFHACLQFLRNLDCHNVSVTVQTYASLDQ</sequence>
<organism evidence="1 2">
    <name type="scientific">Phomopsis amygdali</name>
    <name type="common">Fusicoccum amygdali</name>
    <dbReference type="NCBI Taxonomy" id="1214568"/>
    <lineage>
        <taxon>Eukaryota</taxon>
        <taxon>Fungi</taxon>
        <taxon>Dikarya</taxon>
        <taxon>Ascomycota</taxon>
        <taxon>Pezizomycotina</taxon>
        <taxon>Sordariomycetes</taxon>
        <taxon>Sordariomycetidae</taxon>
        <taxon>Diaporthales</taxon>
        <taxon>Diaporthaceae</taxon>
        <taxon>Diaporthe</taxon>
    </lineage>
</organism>
<dbReference type="PANTHER" id="PTHR42037">
    <property type="match status" value="1"/>
</dbReference>
<proteinExistence type="predicted"/>